<name>A0A2M4D1C0_ANODA</name>
<evidence type="ECO:0000313" key="2">
    <source>
        <dbReference type="EMBL" id="MBW71372.1"/>
    </source>
</evidence>
<sequence length="88" mass="10416">MRINMFYFGFFHSLSFSFFHLDLSCDGDQPCVADFADRYLFGLISILFPFDVFELFGLYRVRGRPDGFRVSNYFLSFSVRKYAYVNVV</sequence>
<keyword evidence="1" id="KW-1133">Transmembrane helix</keyword>
<feature type="transmembrane region" description="Helical" evidence="1">
    <location>
        <begin position="40"/>
        <end position="59"/>
    </location>
</feature>
<evidence type="ECO:0000256" key="1">
    <source>
        <dbReference type="SAM" id="Phobius"/>
    </source>
</evidence>
<organism evidence="2">
    <name type="scientific">Anopheles darlingi</name>
    <name type="common">Mosquito</name>
    <dbReference type="NCBI Taxonomy" id="43151"/>
    <lineage>
        <taxon>Eukaryota</taxon>
        <taxon>Metazoa</taxon>
        <taxon>Ecdysozoa</taxon>
        <taxon>Arthropoda</taxon>
        <taxon>Hexapoda</taxon>
        <taxon>Insecta</taxon>
        <taxon>Pterygota</taxon>
        <taxon>Neoptera</taxon>
        <taxon>Endopterygota</taxon>
        <taxon>Diptera</taxon>
        <taxon>Nematocera</taxon>
        <taxon>Culicoidea</taxon>
        <taxon>Culicidae</taxon>
        <taxon>Anophelinae</taxon>
        <taxon>Anopheles</taxon>
    </lineage>
</organism>
<protein>
    <submittedName>
        <fullName evidence="2">Uncharacterized protein</fullName>
    </submittedName>
</protein>
<reference evidence="2" key="1">
    <citation type="submission" date="2018-01" db="EMBL/GenBank/DDBJ databases">
        <title>An insight into the sialome of Amazonian anophelines.</title>
        <authorList>
            <person name="Ribeiro J.M."/>
            <person name="Scarpassa V."/>
            <person name="Calvo E."/>
        </authorList>
    </citation>
    <scope>NUCLEOTIDE SEQUENCE</scope>
</reference>
<dbReference type="EMBL" id="GGFL01007194">
    <property type="protein sequence ID" value="MBW71372.1"/>
    <property type="molecule type" value="Transcribed_RNA"/>
</dbReference>
<dbReference type="AlphaFoldDB" id="A0A2M4D1C0"/>
<keyword evidence="1" id="KW-0812">Transmembrane</keyword>
<accession>A0A2M4D1C0</accession>
<keyword evidence="1" id="KW-0472">Membrane</keyword>
<proteinExistence type="predicted"/>